<feature type="region of interest" description="Disordered" evidence="1">
    <location>
        <begin position="1"/>
        <end position="27"/>
    </location>
</feature>
<dbReference type="EMBL" id="CM009753">
    <property type="protein sequence ID" value="PUZ55235.1"/>
    <property type="molecule type" value="Genomic_DNA"/>
</dbReference>
<proteinExistence type="predicted"/>
<sequence>MPLAAAQPHGPAGKAACSRTTGAPPTREAGLQEYTLSIASMTSPPKPAKELIAIAKESVGSMTTHRD</sequence>
<evidence type="ECO:0000256" key="1">
    <source>
        <dbReference type="SAM" id="MobiDB-lite"/>
    </source>
</evidence>
<reference evidence="2 3" key="1">
    <citation type="submission" date="2018-04" db="EMBL/GenBank/DDBJ databases">
        <title>WGS assembly of Panicum hallii var. hallii HAL2.</title>
        <authorList>
            <person name="Lovell J."/>
            <person name="Jenkins J."/>
            <person name="Lowry D."/>
            <person name="Mamidi S."/>
            <person name="Sreedasyam A."/>
            <person name="Weng X."/>
            <person name="Barry K."/>
            <person name="Bonette J."/>
            <person name="Campitelli B."/>
            <person name="Daum C."/>
            <person name="Gordon S."/>
            <person name="Gould B."/>
            <person name="Lipzen A."/>
            <person name="MacQueen A."/>
            <person name="Palacio-Mejia J."/>
            <person name="Plott C."/>
            <person name="Shakirov E."/>
            <person name="Shu S."/>
            <person name="Yoshinaga Y."/>
            <person name="Zane M."/>
            <person name="Rokhsar D."/>
            <person name="Grimwood J."/>
            <person name="Schmutz J."/>
            <person name="Juenger T."/>
        </authorList>
    </citation>
    <scope>NUCLEOTIDE SEQUENCE [LARGE SCALE GENOMIC DNA]</scope>
    <source>
        <strain evidence="3">cv. HAL2</strain>
    </source>
</reference>
<dbReference type="AlphaFoldDB" id="A0A2T7DI37"/>
<dbReference type="Gramene" id="PUZ55235">
    <property type="protein sequence ID" value="PUZ55235"/>
    <property type="gene ID" value="GQ55_5G196000"/>
</dbReference>
<evidence type="ECO:0000313" key="3">
    <source>
        <dbReference type="Proteomes" id="UP000244336"/>
    </source>
</evidence>
<organism evidence="2 3">
    <name type="scientific">Panicum hallii var. hallii</name>
    <dbReference type="NCBI Taxonomy" id="1504633"/>
    <lineage>
        <taxon>Eukaryota</taxon>
        <taxon>Viridiplantae</taxon>
        <taxon>Streptophyta</taxon>
        <taxon>Embryophyta</taxon>
        <taxon>Tracheophyta</taxon>
        <taxon>Spermatophyta</taxon>
        <taxon>Magnoliopsida</taxon>
        <taxon>Liliopsida</taxon>
        <taxon>Poales</taxon>
        <taxon>Poaceae</taxon>
        <taxon>PACMAD clade</taxon>
        <taxon>Panicoideae</taxon>
        <taxon>Panicodae</taxon>
        <taxon>Paniceae</taxon>
        <taxon>Panicinae</taxon>
        <taxon>Panicum</taxon>
        <taxon>Panicum sect. Panicum</taxon>
    </lineage>
</organism>
<evidence type="ECO:0000313" key="2">
    <source>
        <dbReference type="EMBL" id="PUZ55235.1"/>
    </source>
</evidence>
<protein>
    <submittedName>
        <fullName evidence="2">Uncharacterized protein</fullName>
    </submittedName>
</protein>
<dbReference type="Proteomes" id="UP000244336">
    <property type="component" value="Chromosome 5"/>
</dbReference>
<gene>
    <name evidence="2" type="ORF">GQ55_5G196000</name>
</gene>
<keyword evidence="3" id="KW-1185">Reference proteome</keyword>
<accession>A0A2T7DI37</accession>
<name>A0A2T7DI37_9POAL</name>